<organism evidence="1 2">
    <name type="scientific">Brachyspira murdochii</name>
    <dbReference type="NCBI Taxonomy" id="84378"/>
    <lineage>
        <taxon>Bacteria</taxon>
        <taxon>Pseudomonadati</taxon>
        <taxon>Spirochaetota</taxon>
        <taxon>Spirochaetia</taxon>
        <taxon>Brachyspirales</taxon>
        <taxon>Brachyspiraceae</taxon>
        <taxon>Brachyspira</taxon>
    </lineage>
</organism>
<dbReference type="Proteomes" id="UP000238924">
    <property type="component" value="Unassembled WGS sequence"/>
</dbReference>
<proteinExistence type="predicted"/>
<sequence length="180" mass="20805">MGKKLPLIILTTTIITASAAVMIFKRKNNKGLFHIKSYDGKFDIAFSNEWKLSKVKNELNENSNLEAINTKNGICFIMFSKSKEELNNITLEEYNENILSGIKGENIISSKSVKANDKDLYITEFDSYYENVLVHYLLYTLETENYYHQVMIALINNNIKNNYSKKIKDINNILSTIREI</sequence>
<evidence type="ECO:0000313" key="2">
    <source>
        <dbReference type="Proteomes" id="UP000238924"/>
    </source>
</evidence>
<keyword evidence="2" id="KW-1185">Reference proteome</keyword>
<protein>
    <recommendedName>
        <fullName evidence="3">PsbP C-terminal domain-containing protein</fullName>
    </recommendedName>
</protein>
<accession>A0ABX5B7K1</accession>
<reference evidence="1 2" key="1">
    <citation type="submission" date="2014-04" db="EMBL/GenBank/DDBJ databases">
        <title>Whole genome sequence of 'Brachyspira hampsonii' D13-03603F2.</title>
        <authorList>
            <person name="Patterson A.H."/>
            <person name="Chaban B."/>
            <person name="Fernando C."/>
            <person name="Harding J.C."/>
            <person name="Hill J.E."/>
        </authorList>
    </citation>
    <scope>NUCLEOTIDE SEQUENCE [LARGE SCALE GENOMIC DNA]</scope>
    <source>
        <strain evidence="1 2">D13-03603F2</strain>
    </source>
</reference>
<evidence type="ECO:0008006" key="3">
    <source>
        <dbReference type="Google" id="ProtNLM"/>
    </source>
</evidence>
<dbReference type="EMBL" id="JJMJ01000063">
    <property type="protein sequence ID" value="PPS22587.1"/>
    <property type="molecule type" value="Genomic_DNA"/>
</dbReference>
<comment type="caution">
    <text evidence="1">The sequence shown here is derived from an EMBL/GenBank/DDBJ whole genome shotgun (WGS) entry which is preliminary data.</text>
</comment>
<gene>
    <name evidence="1" type="ORF">DJ52_04010</name>
</gene>
<name>A0ABX5B7K1_9SPIR</name>
<dbReference type="RefSeq" id="WP_013113688.1">
    <property type="nucleotide sequence ID" value="NZ_JJMJ01000063.1"/>
</dbReference>
<evidence type="ECO:0000313" key="1">
    <source>
        <dbReference type="EMBL" id="PPS22587.1"/>
    </source>
</evidence>